<evidence type="ECO:0000256" key="1">
    <source>
        <dbReference type="ARBA" id="ARBA00022448"/>
    </source>
</evidence>
<gene>
    <name evidence="5" type="primary">livG</name>
    <name evidence="5" type="ORF">VQ03_27635</name>
</gene>
<keyword evidence="1" id="KW-0813">Transport</keyword>
<dbReference type="InterPro" id="IPR051120">
    <property type="entry name" value="ABC_AA/LPS_Transport"/>
</dbReference>
<dbReference type="InterPro" id="IPR003439">
    <property type="entry name" value="ABC_transporter-like_ATP-bd"/>
</dbReference>
<dbReference type="PATRIC" id="fig|1187852.3.peg.3715"/>
<dbReference type="SUPFAM" id="SSF52540">
    <property type="entry name" value="P-loop containing nucleoside triphosphate hydrolases"/>
    <property type="match status" value="1"/>
</dbReference>
<dbReference type="InterPro" id="IPR003593">
    <property type="entry name" value="AAA+_ATPase"/>
</dbReference>
<dbReference type="GO" id="GO:1903806">
    <property type="term" value="P:L-isoleucine import across plasma membrane"/>
    <property type="evidence" value="ECO:0007669"/>
    <property type="project" value="TreeGrafter"/>
</dbReference>
<dbReference type="AlphaFoldDB" id="A0A0J6UXS7"/>
<keyword evidence="6" id="KW-1185">Reference proteome</keyword>
<dbReference type="PROSITE" id="PS50893">
    <property type="entry name" value="ABC_TRANSPORTER_2"/>
    <property type="match status" value="1"/>
</dbReference>
<accession>A0A0J6UXS7</accession>
<protein>
    <submittedName>
        <fullName evidence="5">Leucine/isoleucine/valine transporter ATP-binding subunit</fullName>
    </submittedName>
</protein>
<proteinExistence type="predicted"/>
<dbReference type="GO" id="GO:0015188">
    <property type="term" value="F:L-isoleucine transmembrane transporter activity"/>
    <property type="evidence" value="ECO:0007669"/>
    <property type="project" value="TreeGrafter"/>
</dbReference>
<dbReference type="PANTHER" id="PTHR45772:SF7">
    <property type="entry name" value="AMINO ACID ABC TRANSPORTER ATP-BINDING PROTEIN"/>
    <property type="match status" value="1"/>
</dbReference>
<dbReference type="PANTHER" id="PTHR45772">
    <property type="entry name" value="CONSERVED COMPONENT OF ABC TRANSPORTER FOR NATURAL AMINO ACIDS-RELATED"/>
    <property type="match status" value="1"/>
</dbReference>
<evidence type="ECO:0000313" key="5">
    <source>
        <dbReference type="EMBL" id="KMO31141.1"/>
    </source>
</evidence>
<dbReference type="GO" id="GO:0015192">
    <property type="term" value="F:L-phenylalanine transmembrane transporter activity"/>
    <property type="evidence" value="ECO:0007669"/>
    <property type="project" value="TreeGrafter"/>
</dbReference>
<keyword evidence="3 5" id="KW-0067">ATP-binding</keyword>
<evidence type="ECO:0000256" key="2">
    <source>
        <dbReference type="ARBA" id="ARBA00022741"/>
    </source>
</evidence>
<keyword evidence="2" id="KW-0547">Nucleotide-binding</keyword>
<dbReference type="Gene3D" id="3.40.50.300">
    <property type="entry name" value="P-loop containing nucleotide triphosphate hydrolases"/>
    <property type="match status" value="1"/>
</dbReference>
<name>A0A0J6UXS7_9HYPH</name>
<dbReference type="InterPro" id="IPR032823">
    <property type="entry name" value="BCA_ABC_TP_C"/>
</dbReference>
<dbReference type="Pfam" id="PF12399">
    <property type="entry name" value="BCA_ABC_TP_C"/>
    <property type="match status" value="1"/>
</dbReference>
<evidence type="ECO:0000256" key="3">
    <source>
        <dbReference type="ARBA" id="ARBA00022840"/>
    </source>
</evidence>
<sequence>MTQHDRALLTVAGLTRRFQGLVAVDSVDFTVTPGTVHGLIGPNGAGKTTLFNLVSGVLAPSAGSVRLGDQPLDGLAPYRRTALGLARTFQNIRIFSEMTVLENVMTGMHTRLSSTWGILLRGPAFRAEEREAKAKARDLLAFVGLLDAADTRAGDLPYGDQRRLEIARALACEPRLVLLDEPAAGMNPAETHALLGLLRRLRDERGLTLLLVEHDMPLVMSLCDRLTVLNFGRRIADGTPAEVRAHPAVIEAYLGTGSHDVSVSRGAVS</sequence>
<evidence type="ECO:0000313" key="6">
    <source>
        <dbReference type="Proteomes" id="UP000036449"/>
    </source>
</evidence>
<dbReference type="OrthoDB" id="7158404at2"/>
<dbReference type="Pfam" id="PF00005">
    <property type="entry name" value="ABC_tran"/>
    <property type="match status" value="1"/>
</dbReference>
<reference evidence="5 6" key="1">
    <citation type="submission" date="2015-03" db="EMBL/GenBank/DDBJ databases">
        <title>Genome sequencing of Methylobacterium tarhaniae DSM 25844.</title>
        <authorList>
            <person name="Chaudhry V."/>
            <person name="Patil P.B."/>
        </authorList>
    </citation>
    <scope>NUCLEOTIDE SEQUENCE [LARGE SCALE GENOMIC DNA]</scope>
    <source>
        <strain evidence="5 6">DSM 25844</strain>
    </source>
</reference>
<dbReference type="FunFam" id="3.40.50.300:FF:000421">
    <property type="entry name" value="Branched-chain amino acid ABC transporter ATP-binding protein"/>
    <property type="match status" value="1"/>
</dbReference>
<dbReference type="GO" id="GO:0015808">
    <property type="term" value="P:L-alanine transport"/>
    <property type="evidence" value="ECO:0007669"/>
    <property type="project" value="TreeGrafter"/>
</dbReference>
<dbReference type="GO" id="GO:0005524">
    <property type="term" value="F:ATP binding"/>
    <property type="evidence" value="ECO:0007669"/>
    <property type="project" value="UniProtKB-KW"/>
</dbReference>
<dbReference type="EMBL" id="LABZ01000255">
    <property type="protein sequence ID" value="KMO31141.1"/>
    <property type="molecule type" value="Genomic_DNA"/>
</dbReference>
<dbReference type="GO" id="GO:0016887">
    <property type="term" value="F:ATP hydrolysis activity"/>
    <property type="evidence" value="ECO:0007669"/>
    <property type="project" value="InterPro"/>
</dbReference>
<dbReference type="GO" id="GO:0042941">
    <property type="term" value="P:D-alanine transmembrane transport"/>
    <property type="evidence" value="ECO:0007669"/>
    <property type="project" value="TreeGrafter"/>
</dbReference>
<dbReference type="GO" id="GO:0005304">
    <property type="term" value="F:L-valine transmembrane transporter activity"/>
    <property type="evidence" value="ECO:0007669"/>
    <property type="project" value="TreeGrafter"/>
</dbReference>
<dbReference type="CDD" id="cd03219">
    <property type="entry name" value="ABC_Mj1267_LivG_branched"/>
    <property type="match status" value="1"/>
</dbReference>
<dbReference type="InterPro" id="IPR027417">
    <property type="entry name" value="P-loop_NTPase"/>
</dbReference>
<dbReference type="RefSeq" id="WP_048454118.1">
    <property type="nucleotide sequence ID" value="NZ_JBNNPJ010000185.1"/>
</dbReference>
<feature type="domain" description="ABC transporter" evidence="4">
    <location>
        <begin position="9"/>
        <end position="256"/>
    </location>
</feature>
<comment type="caution">
    <text evidence="5">The sequence shown here is derived from an EMBL/GenBank/DDBJ whole genome shotgun (WGS) entry which is preliminary data.</text>
</comment>
<dbReference type="GO" id="GO:0005886">
    <property type="term" value="C:plasma membrane"/>
    <property type="evidence" value="ECO:0007669"/>
    <property type="project" value="TreeGrafter"/>
</dbReference>
<evidence type="ECO:0000259" key="4">
    <source>
        <dbReference type="PROSITE" id="PS50893"/>
    </source>
</evidence>
<dbReference type="GO" id="GO:1903805">
    <property type="term" value="P:L-valine import across plasma membrane"/>
    <property type="evidence" value="ECO:0007669"/>
    <property type="project" value="TreeGrafter"/>
</dbReference>
<dbReference type="SMART" id="SM00382">
    <property type="entry name" value="AAA"/>
    <property type="match status" value="1"/>
</dbReference>
<organism evidence="5 6">
    <name type="scientific">Methylobacterium tarhaniae</name>
    <dbReference type="NCBI Taxonomy" id="1187852"/>
    <lineage>
        <taxon>Bacteria</taxon>
        <taxon>Pseudomonadati</taxon>
        <taxon>Pseudomonadota</taxon>
        <taxon>Alphaproteobacteria</taxon>
        <taxon>Hyphomicrobiales</taxon>
        <taxon>Methylobacteriaceae</taxon>
        <taxon>Methylobacterium</taxon>
    </lineage>
</organism>
<dbReference type="Proteomes" id="UP000036449">
    <property type="component" value="Unassembled WGS sequence"/>
</dbReference>